<evidence type="ECO:0000259" key="2">
    <source>
        <dbReference type="PROSITE" id="PS50897"/>
    </source>
</evidence>
<dbReference type="Pfam" id="PF10607">
    <property type="entry name" value="CTLH"/>
    <property type="match status" value="1"/>
</dbReference>
<dbReference type="PROSITE" id="PS50896">
    <property type="entry name" value="LISH"/>
    <property type="match status" value="1"/>
</dbReference>
<dbReference type="AlphaFoldDB" id="A0AAN6JL76"/>
<dbReference type="InterPro" id="IPR006594">
    <property type="entry name" value="LisH"/>
</dbReference>
<evidence type="ECO:0000313" key="3">
    <source>
        <dbReference type="EMBL" id="KAK0533598.1"/>
    </source>
</evidence>
<feature type="region of interest" description="Disordered" evidence="1">
    <location>
        <begin position="281"/>
        <end position="309"/>
    </location>
</feature>
<dbReference type="SMART" id="SM00757">
    <property type="entry name" value="CRA"/>
    <property type="match status" value="1"/>
</dbReference>
<dbReference type="EMBL" id="JAPDMQ010000134">
    <property type="protein sequence ID" value="KAK0533598.1"/>
    <property type="molecule type" value="Genomic_DNA"/>
</dbReference>
<comment type="caution">
    <text evidence="3">The sequence shown here is derived from an EMBL/GenBank/DDBJ whole genome shotgun (WGS) entry which is preliminary data.</text>
</comment>
<dbReference type="PROSITE" id="PS50897">
    <property type="entry name" value="CTLH"/>
    <property type="match status" value="1"/>
</dbReference>
<sequence length="309" mass="33216">MASSSAPAVSVRKVHSKAQWERRLNQASISKDDLNRLVMDYLVIEGYKDAAERFAAESGLSPQVDLESIENRMLIRNAIQRGDIENAIGKVNELDPEILDNNHLLFFHLQQQRLIELIRVGRVDEALLFAAEELAPRAEEHLELLPELERTMALLAFDLPAPALSLSLDGDGKWEDGGAAAASSGLLPESVLLPPPHIASLLSASQRLQTAGELNAAILASQAQGRVPKLPQMLMMMKYGEDLLSVTGPGRTEFPTLDIRGGLRGGRSGPWAGAAAAAAAASKGAATPLRAEAGTDDDDEEDEDEDMAV</sequence>
<dbReference type="InterPro" id="IPR013144">
    <property type="entry name" value="CRA_dom"/>
</dbReference>
<organism evidence="3 4">
    <name type="scientific">Tilletia horrida</name>
    <dbReference type="NCBI Taxonomy" id="155126"/>
    <lineage>
        <taxon>Eukaryota</taxon>
        <taxon>Fungi</taxon>
        <taxon>Dikarya</taxon>
        <taxon>Basidiomycota</taxon>
        <taxon>Ustilaginomycotina</taxon>
        <taxon>Exobasidiomycetes</taxon>
        <taxon>Tilletiales</taxon>
        <taxon>Tilletiaceae</taxon>
        <taxon>Tilletia</taxon>
    </lineage>
</organism>
<dbReference type="Pfam" id="PF08513">
    <property type="entry name" value="LisH"/>
    <property type="match status" value="1"/>
</dbReference>
<dbReference type="SMART" id="SM00668">
    <property type="entry name" value="CTLH"/>
    <property type="match status" value="1"/>
</dbReference>
<reference evidence="3" key="1">
    <citation type="journal article" date="2023" name="PhytoFront">
        <title>Draft Genome Resources of Seven Strains of Tilletia horrida, Causal Agent of Kernel Smut of Rice.</title>
        <authorList>
            <person name="Khanal S."/>
            <person name="Antony Babu S."/>
            <person name="Zhou X.G."/>
        </authorList>
    </citation>
    <scope>NUCLEOTIDE SEQUENCE</scope>
    <source>
        <strain evidence="3">TX3</strain>
    </source>
</reference>
<evidence type="ECO:0000256" key="1">
    <source>
        <dbReference type="SAM" id="MobiDB-lite"/>
    </source>
</evidence>
<dbReference type="PANTHER" id="PTHR12864">
    <property type="entry name" value="RAN BINDING PROTEIN 9-RELATED"/>
    <property type="match status" value="1"/>
</dbReference>
<evidence type="ECO:0000313" key="4">
    <source>
        <dbReference type="Proteomes" id="UP001176521"/>
    </source>
</evidence>
<dbReference type="InterPro" id="IPR024964">
    <property type="entry name" value="CTLH/CRA"/>
</dbReference>
<dbReference type="InterPro" id="IPR050618">
    <property type="entry name" value="Ubq-SigPath_Reg"/>
</dbReference>
<dbReference type="Proteomes" id="UP001176521">
    <property type="component" value="Unassembled WGS sequence"/>
</dbReference>
<protein>
    <recommendedName>
        <fullName evidence="2">CTLH domain-containing protein</fullName>
    </recommendedName>
</protein>
<keyword evidence="4" id="KW-1185">Reference proteome</keyword>
<feature type="domain" description="CTLH" evidence="2">
    <location>
        <begin position="68"/>
        <end position="125"/>
    </location>
</feature>
<accession>A0AAN6JL76</accession>
<feature type="compositionally biased region" description="Acidic residues" evidence="1">
    <location>
        <begin position="294"/>
        <end position="309"/>
    </location>
</feature>
<dbReference type="SMART" id="SM00667">
    <property type="entry name" value="LisH"/>
    <property type="match status" value="1"/>
</dbReference>
<gene>
    <name evidence="3" type="ORF">OC842_002928</name>
</gene>
<dbReference type="InterPro" id="IPR006595">
    <property type="entry name" value="CTLH_C"/>
</dbReference>
<proteinExistence type="predicted"/>
<name>A0AAN6JL76_9BASI</name>